<name>A0A2X4RCV2_SALER</name>
<dbReference type="EMBL" id="CP079838">
    <property type="protein sequence ID" value="QXX19301.1"/>
    <property type="molecule type" value="Genomic_DNA"/>
</dbReference>
<dbReference type="Proteomes" id="UP000839598">
    <property type="component" value="Unassembled WGS sequence"/>
</dbReference>
<accession>A0A2X4RCV2</accession>
<gene>
    <name evidence="1" type="ORF">DN310_26755</name>
    <name evidence="3" type="ORF">JMJ83_14925</name>
    <name evidence="2" type="ORF">JMJ86_15135</name>
</gene>
<sequence>MEEKTMSAGALLEEISRLREDVNTLTVAFSYLAFAIPESQMKLTLTSLQYESTNPRWSPQQQNSFKHLAKEIEERLGSSITIL</sequence>
<dbReference type="RefSeq" id="WP_024136787.1">
    <property type="nucleotide sequence ID" value="NZ_CP079838.1"/>
</dbReference>
<dbReference type="EMBL" id="AAIVAV010000072">
    <property type="protein sequence ID" value="ECI4012780.1"/>
    <property type="molecule type" value="Genomic_DNA"/>
</dbReference>
<reference evidence="2" key="2">
    <citation type="submission" date="2021-07" db="EMBL/GenBank/DDBJ databases">
        <title>Whole-Genome Sequences of non-enterica strains of Salmonella enterica isolated from poultry houses.</title>
        <authorList>
            <person name="Lamas A."/>
            <person name="Regal P."/>
            <person name="Miranda J.M."/>
            <person name="Vazquez B."/>
            <person name="Cepeda A."/>
            <person name="Franco C.M."/>
        </authorList>
    </citation>
    <scope>NUCLEOTIDE SEQUENCE</scope>
    <source>
        <strain evidence="2">LHICA_SA1</strain>
        <strain evidence="3">LHICA_SA3</strain>
    </source>
</reference>
<dbReference type="EMBL" id="CP079836">
    <property type="protein sequence ID" value="QXX14711.1"/>
    <property type="molecule type" value="Genomic_DNA"/>
</dbReference>
<dbReference type="AlphaFoldDB" id="A0A2X4RCV2"/>
<evidence type="ECO:0000313" key="1">
    <source>
        <dbReference type="EMBL" id="ECI4012780.1"/>
    </source>
</evidence>
<reference evidence="1" key="1">
    <citation type="submission" date="2018-06" db="EMBL/GenBank/DDBJ databases">
        <authorList>
            <person name="Ashton P.M."/>
            <person name="Dallman T."/>
            <person name="Nair S."/>
            <person name="De Pinna E."/>
            <person name="Peters T."/>
            <person name="Grant K."/>
        </authorList>
    </citation>
    <scope>NUCLEOTIDE SEQUENCE [LARGE SCALE GENOMIC DNA]</scope>
    <source>
        <strain evidence="1">275803</strain>
    </source>
</reference>
<evidence type="ECO:0000313" key="2">
    <source>
        <dbReference type="EMBL" id="QXX14711.1"/>
    </source>
</evidence>
<protein>
    <submittedName>
        <fullName evidence="1">Uncharacterized protein</fullName>
    </submittedName>
</protein>
<evidence type="ECO:0000313" key="3">
    <source>
        <dbReference type="EMBL" id="QXX19301.1"/>
    </source>
</evidence>
<organism evidence="1">
    <name type="scientific">Salmonella enterica subsp. salamae</name>
    <dbReference type="NCBI Taxonomy" id="59202"/>
    <lineage>
        <taxon>Bacteria</taxon>
        <taxon>Pseudomonadati</taxon>
        <taxon>Pseudomonadota</taxon>
        <taxon>Gammaproteobacteria</taxon>
        <taxon>Enterobacterales</taxon>
        <taxon>Enterobacteriaceae</taxon>
        <taxon>Salmonella</taxon>
    </lineage>
</organism>
<proteinExistence type="predicted"/>